<accession>A0A1X7KJZ0</accession>
<dbReference type="RefSeq" id="WP_085473687.1">
    <property type="nucleotide sequence ID" value="NZ_CP038029.1"/>
</dbReference>
<gene>
    <name evidence="1" type="ORF">SAMN05660862_2980</name>
</gene>
<proteinExistence type="predicted"/>
<dbReference type="EMBL" id="FXAU01000005">
    <property type="protein sequence ID" value="SMG41316.1"/>
    <property type="molecule type" value="Genomic_DNA"/>
</dbReference>
<dbReference type="OrthoDB" id="709278at2"/>
<evidence type="ECO:0000313" key="1">
    <source>
        <dbReference type="EMBL" id="SMG41316.1"/>
    </source>
</evidence>
<dbReference type="AlphaFoldDB" id="A0A1X7KJZ0"/>
<organism evidence="1 2">
    <name type="scientific">Sphingobacterium psychroaquaticum</name>
    <dbReference type="NCBI Taxonomy" id="561061"/>
    <lineage>
        <taxon>Bacteria</taxon>
        <taxon>Pseudomonadati</taxon>
        <taxon>Bacteroidota</taxon>
        <taxon>Sphingobacteriia</taxon>
        <taxon>Sphingobacteriales</taxon>
        <taxon>Sphingobacteriaceae</taxon>
        <taxon>Sphingobacterium</taxon>
    </lineage>
</organism>
<protein>
    <submittedName>
        <fullName evidence="1">Uncharacterized protein</fullName>
    </submittedName>
</protein>
<evidence type="ECO:0000313" key="2">
    <source>
        <dbReference type="Proteomes" id="UP000192980"/>
    </source>
</evidence>
<reference evidence="1 2" key="1">
    <citation type="submission" date="2017-04" db="EMBL/GenBank/DDBJ databases">
        <authorList>
            <person name="Afonso C.L."/>
            <person name="Miller P.J."/>
            <person name="Scott M.A."/>
            <person name="Spackman E."/>
            <person name="Goraichik I."/>
            <person name="Dimitrov K.M."/>
            <person name="Suarez D.L."/>
            <person name="Swayne D.E."/>
        </authorList>
    </citation>
    <scope>NUCLEOTIDE SEQUENCE [LARGE SCALE GENOMIC DNA]</scope>
    <source>
        <strain evidence="1 2">DSM 22418</strain>
    </source>
</reference>
<name>A0A1X7KJZ0_9SPHI</name>
<dbReference type="STRING" id="561061.SAMN05660862_2980"/>
<dbReference type="Proteomes" id="UP000192980">
    <property type="component" value="Unassembled WGS sequence"/>
</dbReference>
<keyword evidence="2" id="KW-1185">Reference proteome</keyword>
<sequence>MKNTHKISNLQELKEEIARVEQLKFEQETYLLSQYDLLKLKMGAPRRFFNAITSAIPGGNLVKGLVSSVGKATKGEDADWLTRALQLGAPLLLNSTLLRNSGWLKKALVLLASETAVGQVNQSKVSGIINKVTGFIRPKKRKGRKRKEGDLPPAMEDETPDFGLPPNSETY</sequence>